<dbReference type="GO" id="GO:0016020">
    <property type="term" value="C:membrane"/>
    <property type="evidence" value="ECO:0007669"/>
    <property type="project" value="TreeGrafter"/>
</dbReference>
<evidence type="ECO:0000256" key="1">
    <source>
        <dbReference type="ARBA" id="ARBA00010136"/>
    </source>
</evidence>
<dbReference type="GO" id="GO:0008270">
    <property type="term" value="F:zinc ion binding"/>
    <property type="evidence" value="ECO:0007669"/>
    <property type="project" value="TreeGrafter"/>
</dbReference>
<dbReference type="GO" id="GO:0070006">
    <property type="term" value="F:metalloaminopeptidase activity"/>
    <property type="evidence" value="ECO:0007669"/>
    <property type="project" value="TreeGrafter"/>
</dbReference>
<dbReference type="EMBL" id="UYRT01089625">
    <property type="protein sequence ID" value="VDN35132.1"/>
    <property type="molecule type" value="Genomic_DNA"/>
</dbReference>
<dbReference type="AlphaFoldDB" id="A0A183EGD1"/>
<dbReference type="GO" id="GO:0043171">
    <property type="term" value="P:peptide catabolic process"/>
    <property type="evidence" value="ECO:0007669"/>
    <property type="project" value="TreeGrafter"/>
</dbReference>
<dbReference type="InterPro" id="IPR050344">
    <property type="entry name" value="Peptidase_M1_aminopeptidases"/>
</dbReference>
<dbReference type="OrthoDB" id="275509at2759"/>
<sequence length="264" mass="30238">MLLKDREQEVIIDGVEPNHWIKLNVGTTGFYRVMYADDMLHKLLASFKFKKIPVLDRFGIANDMFALVKSGQVSAKKFLSVLESSSKEDDYIVWDTLDAGISSLSNILSHYDLFVRAKFNRFVVKILAPLAFRLGWEAKPNEDSHTALLRALVLGRLGRCDHGETIERARGIFLEHLEKKTELHPDLRLAIYGIVGRHFGKQGFEELKHIYETAGFGEIERNCIVAMSQTADPELLKTVFKYGIKDVTFTIRCFYYIHLLLLII</sequence>
<accession>A0A183EGD1</accession>
<dbReference type="PANTHER" id="PTHR11533:SF174">
    <property type="entry name" value="PUROMYCIN-SENSITIVE AMINOPEPTIDASE-RELATED"/>
    <property type="match status" value="1"/>
</dbReference>
<dbReference type="GO" id="GO:0042277">
    <property type="term" value="F:peptide binding"/>
    <property type="evidence" value="ECO:0007669"/>
    <property type="project" value="TreeGrafter"/>
</dbReference>
<dbReference type="Proteomes" id="UP000271098">
    <property type="component" value="Unassembled WGS sequence"/>
</dbReference>
<dbReference type="Gene3D" id="2.60.40.1910">
    <property type="match status" value="1"/>
</dbReference>
<dbReference type="GO" id="GO:0006508">
    <property type="term" value="P:proteolysis"/>
    <property type="evidence" value="ECO:0007669"/>
    <property type="project" value="TreeGrafter"/>
</dbReference>
<dbReference type="WBParaSite" id="GPUH_0002004701-mRNA-1">
    <property type="protein sequence ID" value="GPUH_0002004701-mRNA-1"/>
    <property type="gene ID" value="GPUH_0002004701"/>
</dbReference>
<comment type="similarity">
    <text evidence="1">Belongs to the peptidase M1 family.</text>
</comment>
<dbReference type="InterPro" id="IPR024571">
    <property type="entry name" value="ERAP1-like_C_dom"/>
</dbReference>
<dbReference type="Pfam" id="PF11838">
    <property type="entry name" value="ERAP1_C"/>
    <property type="match status" value="1"/>
</dbReference>
<keyword evidence="4" id="KW-1185">Reference proteome</keyword>
<proteinExistence type="inferred from homology"/>
<dbReference type="GO" id="GO:0005615">
    <property type="term" value="C:extracellular space"/>
    <property type="evidence" value="ECO:0007669"/>
    <property type="project" value="TreeGrafter"/>
</dbReference>
<evidence type="ECO:0000313" key="5">
    <source>
        <dbReference type="WBParaSite" id="GPUH_0002004701-mRNA-1"/>
    </source>
</evidence>
<dbReference type="PANTHER" id="PTHR11533">
    <property type="entry name" value="PROTEASE M1 ZINC METALLOPROTEASE"/>
    <property type="match status" value="1"/>
</dbReference>
<protein>
    <submittedName>
        <fullName evidence="5">ERAP1_C domain-containing protein</fullName>
    </submittedName>
</protein>
<feature type="domain" description="ERAP1-like C-terminal" evidence="2">
    <location>
        <begin position="20"/>
        <end position="244"/>
    </location>
</feature>
<evidence type="ECO:0000313" key="3">
    <source>
        <dbReference type="EMBL" id="VDN35132.1"/>
    </source>
</evidence>
<name>A0A183EGD1_9BILA</name>
<dbReference type="Gene3D" id="1.25.50.20">
    <property type="match status" value="1"/>
</dbReference>
<organism evidence="5">
    <name type="scientific">Gongylonema pulchrum</name>
    <dbReference type="NCBI Taxonomy" id="637853"/>
    <lineage>
        <taxon>Eukaryota</taxon>
        <taxon>Metazoa</taxon>
        <taxon>Ecdysozoa</taxon>
        <taxon>Nematoda</taxon>
        <taxon>Chromadorea</taxon>
        <taxon>Rhabditida</taxon>
        <taxon>Spirurina</taxon>
        <taxon>Spiruromorpha</taxon>
        <taxon>Spiruroidea</taxon>
        <taxon>Gongylonematidae</taxon>
        <taxon>Gongylonema</taxon>
    </lineage>
</organism>
<dbReference type="GO" id="GO:0005737">
    <property type="term" value="C:cytoplasm"/>
    <property type="evidence" value="ECO:0007669"/>
    <property type="project" value="TreeGrafter"/>
</dbReference>
<gene>
    <name evidence="3" type="ORF">GPUH_LOCUS20022</name>
</gene>
<evidence type="ECO:0000259" key="2">
    <source>
        <dbReference type="Pfam" id="PF11838"/>
    </source>
</evidence>
<evidence type="ECO:0000313" key="4">
    <source>
        <dbReference type="Proteomes" id="UP000271098"/>
    </source>
</evidence>
<reference evidence="3 4" key="2">
    <citation type="submission" date="2018-11" db="EMBL/GenBank/DDBJ databases">
        <authorList>
            <consortium name="Pathogen Informatics"/>
        </authorList>
    </citation>
    <scope>NUCLEOTIDE SEQUENCE [LARGE SCALE GENOMIC DNA]</scope>
</reference>
<reference evidence="5" key="1">
    <citation type="submission" date="2016-06" db="UniProtKB">
        <authorList>
            <consortium name="WormBaseParasite"/>
        </authorList>
    </citation>
    <scope>IDENTIFICATION</scope>
</reference>